<feature type="transmembrane region" description="Helical" evidence="1">
    <location>
        <begin position="83"/>
        <end position="103"/>
    </location>
</feature>
<reference evidence="2 3" key="1">
    <citation type="submission" date="2019-07" db="EMBL/GenBank/DDBJ databases">
        <title>Genomics analysis of Aphanomyces spp. identifies a new class of oomycete effector associated with host adaptation.</title>
        <authorList>
            <person name="Gaulin E."/>
        </authorList>
    </citation>
    <scope>NUCLEOTIDE SEQUENCE [LARGE SCALE GENOMIC DNA]</scope>
    <source>
        <strain evidence="2 3">ATCC 201684</strain>
    </source>
</reference>
<keyword evidence="1" id="KW-1133">Transmembrane helix</keyword>
<evidence type="ECO:0000256" key="1">
    <source>
        <dbReference type="SAM" id="Phobius"/>
    </source>
</evidence>
<name>A0A6G0W7W7_9STRA</name>
<dbReference type="AlphaFoldDB" id="A0A6G0W7W7"/>
<evidence type="ECO:0000313" key="3">
    <source>
        <dbReference type="Proteomes" id="UP000481153"/>
    </source>
</evidence>
<keyword evidence="1" id="KW-0812">Transmembrane</keyword>
<keyword evidence="3" id="KW-1185">Reference proteome</keyword>
<dbReference type="EMBL" id="VJMJ01000340">
    <property type="protein sequence ID" value="KAF0722272.1"/>
    <property type="molecule type" value="Genomic_DNA"/>
</dbReference>
<sequence>MAFRRGCEESKTKALTQYVMSIMQQFRHFDMTKTFEHCGYTVQGRFDPTKRLSDEVSSEGHSCSVSSVFGIDRRIASKFASSIGLIVIAMASSIFFFVFMTSIPEPIRRIIS</sequence>
<organism evidence="2 3">
    <name type="scientific">Aphanomyces euteiches</name>
    <dbReference type="NCBI Taxonomy" id="100861"/>
    <lineage>
        <taxon>Eukaryota</taxon>
        <taxon>Sar</taxon>
        <taxon>Stramenopiles</taxon>
        <taxon>Oomycota</taxon>
        <taxon>Saprolegniomycetes</taxon>
        <taxon>Saprolegniales</taxon>
        <taxon>Verrucalvaceae</taxon>
        <taxon>Aphanomyces</taxon>
    </lineage>
</organism>
<gene>
    <name evidence="2" type="ORF">Ae201684_018564</name>
</gene>
<protein>
    <submittedName>
        <fullName evidence="2">Uncharacterized protein</fullName>
    </submittedName>
</protein>
<dbReference type="VEuPathDB" id="FungiDB:AeMF1_021561"/>
<comment type="caution">
    <text evidence="2">The sequence shown here is derived from an EMBL/GenBank/DDBJ whole genome shotgun (WGS) entry which is preliminary data.</text>
</comment>
<accession>A0A6G0W7W7</accession>
<proteinExistence type="predicted"/>
<evidence type="ECO:0000313" key="2">
    <source>
        <dbReference type="EMBL" id="KAF0722272.1"/>
    </source>
</evidence>
<dbReference type="Proteomes" id="UP000481153">
    <property type="component" value="Unassembled WGS sequence"/>
</dbReference>
<keyword evidence="1" id="KW-0472">Membrane</keyword>